<evidence type="ECO:0000259" key="1">
    <source>
        <dbReference type="Pfam" id="PF00849"/>
    </source>
</evidence>
<dbReference type="RefSeq" id="XP_067753711.1">
    <property type="nucleotide sequence ID" value="XM_067897554.1"/>
</dbReference>
<dbReference type="InterPro" id="IPR020103">
    <property type="entry name" value="PsdUridine_synth_cat_dom_sf"/>
</dbReference>
<protein>
    <recommendedName>
        <fullName evidence="1">Pseudouridine synthase RsuA/RluA-like domain-containing protein</fullName>
    </recommendedName>
</protein>
<dbReference type="GO" id="GO:0000455">
    <property type="term" value="P:enzyme-directed rRNA pseudouridine synthesis"/>
    <property type="evidence" value="ECO:0007669"/>
    <property type="project" value="TreeGrafter"/>
</dbReference>
<accession>A0A836H3E1</accession>
<dbReference type="InterPro" id="IPR006145">
    <property type="entry name" value="PsdUridine_synth_RsuA/RluA"/>
</dbReference>
<evidence type="ECO:0000313" key="2">
    <source>
        <dbReference type="EMBL" id="KAG5492927.1"/>
    </source>
</evidence>
<dbReference type="GO" id="GO:0009982">
    <property type="term" value="F:pseudouridine synthase activity"/>
    <property type="evidence" value="ECO:0007669"/>
    <property type="project" value="InterPro"/>
</dbReference>
<dbReference type="Proteomes" id="UP000674318">
    <property type="component" value="Chromosome 35"/>
</dbReference>
<feature type="domain" description="Pseudouridine synthase RsuA/RluA-like" evidence="1">
    <location>
        <begin position="520"/>
        <end position="676"/>
    </location>
</feature>
<proteinExistence type="predicted"/>
<organism evidence="2 3">
    <name type="scientific">Porcisia hertigi</name>
    <dbReference type="NCBI Taxonomy" id="2761500"/>
    <lineage>
        <taxon>Eukaryota</taxon>
        <taxon>Discoba</taxon>
        <taxon>Euglenozoa</taxon>
        <taxon>Kinetoplastea</taxon>
        <taxon>Metakinetoplastina</taxon>
        <taxon>Trypanosomatida</taxon>
        <taxon>Trypanosomatidae</taxon>
        <taxon>Leishmaniinae</taxon>
        <taxon>Porcisia</taxon>
    </lineage>
</organism>
<keyword evidence="3" id="KW-1185">Reference proteome</keyword>
<dbReference type="GeneID" id="94287631"/>
<dbReference type="PROSITE" id="PS01129">
    <property type="entry name" value="PSI_RLU"/>
    <property type="match status" value="1"/>
</dbReference>
<comment type="caution">
    <text evidence="2">The sequence shown here is derived from an EMBL/GenBank/DDBJ whole genome shotgun (WGS) entry which is preliminary data.</text>
</comment>
<name>A0A836H3E1_9TRYP</name>
<dbReference type="CDD" id="cd02869">
    <property type="entry name" value="PseudoU_synth_RluA_like"/>
    <property type="match status" value="1"/>
</dbReference>
<gene>
    <name evidence="2" type="ORF">JKF63_01507</name>
</gene>
<dbReference type="Gene3D" id="3.30.2350.10">
    <property type="entry name" value="Pseudouridine synthase"/>
    <property type="match status" value="1"/>
</dbReference>
<dbReference type="OrthoDB" id="418349at2759"/>
<dbReference type="AlphaFoldDB" id="A0A836H3E1"/>
<dbReference type="PANTHER" id="PTHR21600">
    <property type="entry name" value="MITOCHONDRIAL RNA PSEUDOURIDINE SYNTHASE"/>
    <property type="match status" value="1"/>
</dbReference>
<dbReference type="PANTHER" id="PTHR21600:SF90">
    <property type="entry name" value="PSEUDOURIDINE SYNTHASE RSUA_RLUA-LIKE DOMAIN-CONTAINING PROTEIN"/>
    <property type="match status" value="1"/>
</dbReference>
<sequence>MHHVRGLVRHAGRKVLCDLETRSTTTSPQSCVLRVQLVDVNGACQTVTLLHPGALLKRISGMSTTEALRTLEDVSHQLNTRAAMDSANEVSLAQPDLGLSRTAAGADDILPNLYVKDEVHNACAELGRRHCRFIAKLRGRFLSSDPDAVERVLQGWLKMSPKDFDDVAAAEYSGMVESLAATNATAAIALAINPSLPSLSGAASTALAALVELRAPSAVHAFLESFIGKDEMASSASDSCATHLALRLRRALDKAQGDPTPTLSSCSAVGPKQPVLGMDALLREASRFSIDPGVVFPTEPALIQTWADQFFTPDMPPASRAAKVLGEVHRRRLQPRRVAMDSLSVWTMTDLERPWLSFALGRSAERQCAKDESYANAAYQLALKDARRNLVDNRLLHIYASALARGDISPLHDSFAAFLEECGECHSTAPSERPSIICFTLPPLPDGVPVLRALHDLAPQCSYWRTLLDHCAGRCVRAFTAPMGELKVEVDLPITHECVAVAAAGEMPLPTIPVLYEDADVLVLDKPAGLATSRHGLSCTQLGKPTTDLISVLLARDHNGALCRGVFRQGQVHRLDAETSGCLLIAKSDVAADSLRHQVGTSAAFSHHSKIYYALCLVLEPSLHNVRLHDDVIDAADPKIRTRYRVIRFFPKHRIAWVECRIQQGKKHQIRRHLASRGLPILADVEHGGAACCQSMMSRVALHAHSLSFVHPITAEPIIATAPLPVDFHRCLALLRNTNSV</sequence>
<dbReference type="SUPFAM" id="SSF55120">
    <property type="entry name" value="Pseudouridine synthase"/>
    <property type="match status" value="1"/>
</dbReference>
<dbReference type="EMBL" id="JAFJZO010000035">
    <property type="protein sequence ID" value="KAG5492927.1"/>
    <property type="molecule type" value="Genomic_DNA"/>
</dbReference>
<dbReference type="GO" id="GO:0003723">
    <property type="term" value="F:RNA binding"/>
    <property type="evidence" value="ECO:0007669"/>
    <property type="project" value="InterPro"/>
</dbReference>
<dbReference type="InterPro" id="IPR050188">
    <property type="entry name" value="RluA_PseudoU_synthase"/>
</dbReference>
<dbReference type="Pfam" id="PF00849">
    <property type="entry name" value="PseudoU_synth_2"/>
    <property type="match status" value="1"/>
</dbReference>
<evidence type="ECO:0000313" key="3">
    <source>
        <dbReference type="Proteomes" id="UP000674318"/>
    </source>
</evidence>
<reference evidence="2 3" key="1">
    <citation type="submission" date="2021-02" db="EMBL/GenBank/DDBJ databases">
        <title>Porcisia hertigi Genome sequencing and assembly.</title>
        <authorList>
            <person name="Almutairi H."/>
            <person name="Gatherer D."/>
        </authorList>
    </citation>
    <scope>NUCLEOTIDE SEQUENCE [LARGE SCALE GENOMIC DNA]</scope>
    <source>
        <strain evidence="2 3">C119</strain>
    </source>
</reference>
<dbReference type="KEGG" id="phet:94287631"/>
<dbReference type="InterPro" id="IPR006224">
    <property type="entry name" value="PsdUridine_synth_RluA-like_CS"/>
</dbReference>